<proteinExistence type="predicted"/>
<evidence type="ECO:0000256" key="3">
    <source>
        <dbReference type="ARBA" id="ARBA00022888"/>
    </source>
</evidence>
<accession>A0A4Z0H623</accession>
<dbReference type="GO" id="GO:0006529">
    <property type="term" value="P:asparagine biosynthetic process"/>
    <property type="evidence" value="ECO:0007669"/>
    <property type="project" value="UniProtKB-KW"/>
</dbReference>
<sequence>MWFAVLPDGEAASAAARALRPHVSRVVDHASGRPWLMGCWPDGALMVAAAGEARAVVAGDHAVTAAGLGRRLARARSVADVGPLSGLPGCHHLVVSLAGQVRVQGTLGAVRRVFHARAGKAMVAASHARVLACLTGADWDQRWLAVRLSSVAMPYPLQETVPWCGVEAVPADHWLRLDADGSASAYRRWSPPDAELTLAEGAPVVRAALAGAVGARTAAGGTVSTDLSGGMDSTTLAFLAAAEPVDLVTYRWAERDTGNDDARYARLAAARLPRARHVVDPKDGVAMFAGLGPDAAGGATWARGEPPAWVRSAGRIEHIARAMAAQGSRLHLAGHGGDELFRPGGHGHLRDLAGRRPLTALRRARGYRALARASWPAVAKALTDRRTPARELRWHADHLTDPLPVDPRALRTGWTWSMRMPEWASPDAVAAARSMLRNAAEAAHPLAPGREQHQVLMQARSAGVIFGPAADLTAAVGARLTMPYLDDAVIEAALAVRPEDRNQPGRYKPLLVEAARGILPRPVLERTTKGEFSADFYQGLERHRAELLALLEDSALARYGLIDTAICRQALLRPHPTAATLMPLDATLACEIWLRAQQAGPPGPDTVRETAP</sequence>
<dbReference type="GO" id="GO:0004066">
    <property type="term" value="F:asparagine synthase (glutamine-hydrolyzing) activity"/>
    <property type="evidence" value="ECO:0007669"/>
    <property type="project" value="UniProtKB-EC"/>
</dbReference>
<evidence type="ECO:0000313" key="7">
    <source>
        <dbReference type="Proteomes" id="UP000297948"/>
    </source>
</evidence>
<dbReference type="InterPro" id="IPR014729">
    <property type="entry name" value="Rossmann-like_a/b/a_fold"/>
</dbReference>
<gene>
    <name evidence="6" type="ORF">E4099_16490</name>
</gene>
<dbReference type="InterPro" id="IPR001962">
    <property type="entry name" value="Asn_synthase"/>
</dbReference>
<evidence type="ECO:0000256" key="4">
    <source>
        <dbReference type="ARBA" id="ARBA00048741"/>
    </source>
</evidence>
<evidence type="ECO:0000256" key="2">
    <source>
        <dbReference type="ARBA" id="ARBA00012737"/>
    </source>
</evidence>
<feature type="domain" description="Asparagine synthetase" evidence="5">
    <location>
        <begin position="205"/>
        <end position="595"/>
    </location>
</feature>
<dbReference type="Pfam" id="PF00733">
    <property type="entry name" value="Asn_synthase"/>
    <property type="match status" value="1"/>
</dbReference>
<keyword evidence="7" id="KW-1185">Reference proteome</keyword>
<evidence type="ECO:0000259" key="5">
    <source>
        <dbReference type="Pfam" id="PF00733"/>
    </source>
</evidence>
<name>A0A4Z0H623_9ACTN</name>
<dbReference type="PANTHER" id="PTHR43284:SF1">
    <property type="entry name" value="ASPARAGINE SYNTHETASE"/>
    <property type="match status" value="1"/>
</dbReference>
<keyword evidence="3" id="KW-0061">Asparagine biosynthesis</keyword>
<organism evidence="6 7">
    <name type="scientific">Streptomyces palmae</name>
    <dbReference type="NCBI Taxonomy" id="1701085"/>
    <lineage>
        <taxon>Bacteria</taxon>
        <taxon>Bacillati</taxon>
        <taxon>Actinomycetota</taxon>
        <taxon>Actinomycetes</taxon>
        <taxon>Kitasatosporales</taxon>
        <taxon>Streptomycetaceae</taxon>
        <taxon>Streptomyces</taxon>
    </lineage>
</organism>
<dbReference type="SUPFAM" id="SSF52402">
    <property type="entry name" value="Adenine nucleotide alpha hydrolases-like"/>
    <property type="match status" value="1"/>
</dbReference>
<comment type="pathway">
    <text evidence="1">Amino-acid biosynthesis; L-asparagine biosynthesis; L-asparagine from L-aspartate (L-Gln route): step 1/1.</text>
</comment>
<evidence type="ECO:0000313" key="6">
    <source>
        <dbReference type="EMBL" id="TGB07858.1"/>
    </source>
</evidence>
<dbReference type="Proteomes" id="UP000297948">
    <property type="component" value="Unassembled WGS sequence"/>
</dbReference>
<dbReference type="RefSeq" id="WP_135339824.1">
    <property type="nucleotide sequence ID" value="NZ_JBHLTX010000045.1"/>
</dbReference>
<dbReference type="EC" id="6.3.5.4" evidence="2"/>
<keyword evidence="3" id="KW-0028">Amino-acid biosynthesis</keyword>
<evidence type="ECO:0000256" key="1">
    <source>
        <dbReference type="ARBA" id="ARBA00005187"/>
    </source>
</evidence>
<dbReference type="InterPro" id="IPR051786">
    <property type="entry name" value="ASN_synthetase/amidase"/>
</dbReference>
<dbReference type="EMBL" id="SRID01000142">
    <property type="protein sequence ID" value="TGB07858.1"/>
    <property type="molecule type" value="Genomic_DNA"/>
</dbReference>
<dbReference type="OrthoDB" id="7053173at2"/>
<reference evidence="6 7" key="1">
    <citation type="submission" date="2019-03" db="EMBL/GenBank/DDBJ databases">
        <authorList>
            <person name="Gonzalez-Pimentel J.L."/>
        </authorList>
    </citation>
    <scope>NUCLEOTIDE SEQUENCE [LARGE SCALE GENOMIC DNA]</scope>
    <source>
        <strain evidence="6 7">JCM 31289</strain>
    </source>
</reference>
<protein>
    <recommendedName>
        <fullName evidence="2">asparagine synthase (glutamine-hydrolyzing)</fullName>
        <ecNumber evidence="2">6.3.5.4</ecNumber>
    </recommendedName>
</protein>
<comment type="caution">
    <text evidence="6">The sequence shown here is derived from an EMBL/GenBank/DDBJ whole genome shotgun (WGS) entry which is preliminary data.</text>
</comment>
<dbReference type="Gene3D" id="3.40.50.620">
    <property type="entry name" value="HUPs"/>
    <property type="match status" value="2"/>
</dbReference>
<dbReference type="AlphaFoldDB" id="A0A4Z0H623"/>
<comment type="catalytic activity">
    <reaction evidence="4">
        <text>L-aspartate + L-glutamine + ATP + H2O = L-asparagine + L-glutamate + AMP + diphosphate + H(+)</text>
        <dbReference type="Rhea" id="RHEA:12228"/>
        <dbReference type="ChEBI" id="CHEBI:15377"/>
        <dbReference type="ChEBI" id="CHEBI:15378"/>
        <dbReference type="ChEBI" id="CHEBI:29985"/>
        <dbReference type="ChEBI" id="CHEBI:29991"/>
        <dbReference type="ChEBI" id="CHEBI:30616"/>
        <dbReference type="ChEBI" id="CHEBI:33019"/>
        <dbReference type="ChEBI" id="CHEBI:58048"/>
        <dbReference type="ChEBI" id="CHEBI:58359"/>
        <dbReference type="ChEBI" id="CHEBI:456215"/>
        <dbReference type="EC" id="6.3.5.4"/>
    </reaction>
</comment>
<dbReference type="PANTHER" id="PTHR43284">
    <property type="entry name" value="ASPARAGINE SYNTHETASE (GLUTAMINE-HYDROLYZING)"/>
    <property type="match status" value="1"/>
</dbReference>